<comment type="caution">
    <text evidence="2">The sequence shown here is derived from an EMBL/GenBank/DDBJ whole genome shotgun (WGS) entry which is preliminary data.</text>
</comment>
<keyword evidence="1" id="KW-1133">Transmembrane helix</keyword>
<feature type="transmembrane region" description="Helical" evidence="1">
    <location>
        <begin position="121"/>
        <end position="140"/>
    </location>
</feature>
<proteinExistence type="predicted"/>
<accession>A0A2S6CIC7</accession>
<dbReference type="AlphaFoldDB" id="A0A2S6CIC7"/>
<evidence type="ECO:0000256" key="1">
    <source>
        <dbReference type="SAM" id="Phobius"/>
    </source>
</evidence>
<name>A0A2S6CIC7_9PEZI</name>
<reference evidence="3" key="1">
    <citation type="journal article" date="2017" name="bioRxiv">
        <title>Conservation of a gene cluster reveals novel cercosporin biosynthetic mechanisms and extends production to the genus Colletotrichum.</title>
        <authorList>
            <person name="de Jonge R."/>
            <person name="Ebert M.K."/>
            <person name="Huitt-Roehl C.R."/>
            <person name="Pal P."/>
            <person name="Suttle J.C."/>
            <person name="Spanner R.E."/>
            <person name="Neubauer J.D."/>
            <person name="Jurick W.M.II."/>
            <person name="Stott K.A."/>
            <person name="Secor G.A."/>
            <person name="Thomma B.P.H.J."/>
            <person name="Van de Peer Y."/>
            <person name="Townsend C.A."/>
            <person name="Bolton M.D."/>
        </authorList>
    </citation>
    <scope>NUCLEOTIDE SEQUENCE [LARGE SCALE GENOMIC DNA]</scope>
    <source>
        <strain evidence="3">CBS538.71</strain>
    </source>
</reference>
<dbReference type="EMBL" id="PNEN01000391">
    <property type="protein sequence ID" value="PPJ59486.1"/>
    <property type="molecule type" value="Genomic_DNA"/>
</dbReference>
<evidence type="ECO:0000313" key="3">
    <source>
        <dbReference type="Proteomes" id="UP000237631"/>
    </source>
</evidence>
<keyword evidence="1" id="KW-0812">Transmembrane</keyword>
<keyword evidence="1" id="KW-0472">Membrane</keyword>
<protein>
    <submittedName>
        <fullName evidence="2">Uncharacterized protein</fullName>
    </submittedName>
</protein>
<organism evidence="2 3">
    <name type="scientific">Cercospora berteroae</name>
    <dbReference type="NCBI Taxonomy" id="357750"/>
    <lineage>
        <taxon>Eukaryota</taxon>
        <taxon>Fungi</taxon>
        <taxon>Dikarya</taxon>
        <taxon>Ascomycota</taxon>
        <taxon>Pezizomycotina</taxon>
        <taxon>Dothideomycetes</taxon>
        <taxon>Dothideomycetidae</taxon>
        <taxon>Mycosphaerellales</taxon>
        <taxon>Mycosphaerellaceae</taxon>
        <taxon>Cercospora</taxon>
    </lineage>
</organism>
<dbReference type="Proteomes" id="UP000237631">
    <property type="component" value="Unassembled WGS sequence"/>
</dbReference>
<keyword evidence="3" id="KW-1185">Reference proteome</keyword>
<evidence type="ECO:0000313" key="2">
    <source>
        <dbReference type="EMBL" id="PPJ59486.1"/>
    </source>
</evidence>
<sequence>MDSLKSLIDRTATSESELAYLTKFKHAKDDHAASLFKDMQSCLQDLDNVLRTETAALRRSFMMAEQDTAPGEHRATPQLLLGPCVEKSAAESKAKYLAEVARVQQTTVVADAKPKSKSTGLSSGSVLMMMLLLVAVLIFMA</sequence>
<gene>
    <name evidence="2" type="ORF">CBER1_02449</name>
</gene>